<protein>
    <recommendedName>
        <fullName evidence="5">acetyl-CoA C-acyltransferase</fullName>
        <ecNumber evidence="5">2.3.1.16</ecNumber>
    </recommendedName>
</protein>
<comment type="similarity">
    <text evidence="1">Belongs to the thiolase-like superfamily. Thiolase family.</text>
</comment>
<feature type="domain" description="Thiolase C-terminal" evidence="7">
    <location>
        <begin position="312"/>
        <end position="433"/>
    </location>
</feature>
<dbReference type="EC" id="2.3.1.16" evidence="5"/>
<dbReference type="GO" id="GO:0005737">
    <property type="term" value="C:cytoplasm"/>
    <property type="evidence" value="ECO:0007669"/>
    <property type="project" value="UniProtKB-ARBA"/>
</dbReference>
<dbReference type="GO" id="GO:0008299">
    <property type="term" value="P:isoprenoid biosynthetic process"/>
    <property type="evidence" value="ECO:0007669"/>
    <property type="project" value="UniProtKB-KW"/>
</dbReference>
<dbReference type="AlphaFoldDB" id="A0A8J8CBS9"/>
<comment type="caution">
    <text evidence="8">The sequence shown here is derived from an EMBL/GenBank/DDBJ whole genome shotgun (WGS) entry which is preliminary data.</text>
</comment>
<dbReference type="GO" id="GO:0010124">
    <property type="term" value="P:phenylacetate catabolic process"/>
    <property type="evidence" value="ECO:0007669"/>
    <property type="project" value="TreeGrafter"/>
</dbReference>
<dbReference type="InterPro" id="IPR020613">
    <property type="entry name" value="Thiolase_CS"/>
</dbReference>
<gene>
    <name evidence="8" type="ORF">J9259_07645</name>
</gene>
<evidence type="ECO:0000256" key="2">
    <source>
        <dbReference type="ARBA" id="ARBA00022679"/>
    </source>
</evidence>
<dbReference type="Proteomes" id="UP000716004">
    <property type="component" value="Unassembled WGS sequence"/>
</dbReference>
<dbReference type="InterPro" id="IPR050215">
    <property type="entry name" value="Thiolase-like_sf_Thiolase"/>
</dbReference>
<keyword evidence="3" id="KW-0414">Isoprene biosynthesis</keyword>
<dbReference type="InterPro" id="IPR020610">
    <property type="entry name" value="Thiolase_AS"/>
</dbReference>
<dbReference type="CDD" id="cd00751">
    <property type="entry name" value="thiolase"/>
    <property type="match status" value="1"/>
</dbReference>
<evidence type="ECO:0000259" key="6">
    <source>
        <dbReference type="Pfam" id="PF00108"/>
    </source>
</evidence>
<dbReference type="GO" id="GO:0006635">
    <property type="term" value="P:fatty acid beta-oxidation"/>
    <property type="evidence" value="ECO:0007669"/>
    <property type="project" value="TreeGrafter"/>
</dbReference>
<dbReference type="NCBIfam" id="NF005033">
    <property type="entry name" value="PRK06445.1"/>
    <property type="match status" value="1"/>
</dbReference>
<dbReference type="PANTHER" id="PTHR43853">
    <property type="entry name" value="3-KETOACYL-COA THIOLASE, PEROXISOMAL"/>
    <property type="match status" value="1"/>
</dbReference>
<keyword evidence="4 8" id="KW-0012">Acyltransferase</keyword>
<evidence type="ECO:0000313" key="8">
    <source>
        <dbReference type="EMBL" id="MBX8632369.1"/>
    </source>
</evidence>
<dbReference type="SUPFAM" id="SSF53901">
    <property type="entry name" value="Thiolase-like"/>
    <property type="match status" value="2"/>
</dbReference>
<dbReference type="PROSITE" id="PS00099">
    <property type="entry name" value="THIOLASE_3"/>
    <property type="match status" value="1"/>
</dbReference>
<dbReference type="GO" id="GO:0003988">
    <property type="term" value="F:acetyl-CoA C-acyltransferase activity"/>
    <property type="evidence" value="ECO:0007669"/>
    <property type="project" value="UniProtKB-EC"/>
</dbReference>
<dbReference type="InterPro" id="IPR020616">
    <property type="entry name" value="Thiolase_N"/>
</dbReference>
<proteinExistence type="inferred from homology"/>
<dbReference type="InterPro" id="IPR002155">
    <property type="entry name" value="Thiolase"/>
</dbReference>
<dbReference type="PIRSF" id="PIRSF000429">
    <property type="entry name" value="Ac-CoA_Ac_transf"/>
    <property type="match status" value="1"/>
</dbReference>
<evidence type="ECO:0000256" key="1">
    <source>
        <dbReference type="ARBA" id="ARBA00010982"/>
    </source>
</evidence>
<evidence type="ECO:0000256" key="4">
    <source>
        <dbReference type="ARBA" id="ARBA00023315"/>
    </source>
</evidence>
<evidence type="ECO:0000259" key="7">
    <source>
        <dbReference type="Pfam" id="PF02803"/>
    </source>
</evidence>
<dbReference type="Pfam" id="PF00108">
    <property type="entry name" value="Thiolase_N"/>
    <property type="match status" value="1"/>
</dbReference>
<dbReference type="PROSITE" id="PS00737">
    <property type="entry name" value="THIOLASE_2"/>
    <property type="match status" value="1"/>
</dbReference>
<dbReference type="NCBIfam" id="TIGR01930">
    <property type="entry name" value="AcCoA-C-Actrans"/>
    <property type="match status" value="1"/>
</dbReference>
<evidence type="ECO:0000256" key="3">
    <source>
        <dbReference type="ARBA" id="ARBA00023229"/>
    </source>
</evidence>
<dbReference type="Gene3D" id="3.40.47.10">
    <property type="match status" value="1"/>
</dbReference>
<sequence>MLALRWSRSLPVYYSVRKISKRAFPPSCRREKQNTGAGEHLEEAYIVDYLRSPFSRSRPSQPEKDVFNSLRMDEVLAKLIRKIVERSGIRPKEIGDVITGCALQVDENWTYGGRQPTLLAGLPVEVPAFSLDRACSSSLNAIAIGAMEISQGYSDIVLAGGYEHMTHVPMSDNQHIAPNLKLLLRPEYMKYQMNIGYSMGLTAEKLAEESGIGREEMDRFSLRSHKLASEALEEGWLREEILPVETEHEGSTIIVDRDQSIRTDADIEKMRSLGPVFKQGGVITAGNSAPLNAGASIVMLMSGRKIKEYGLHPISKITSMGWAGVEPSVMGKGPVPASSKVLRTTGLSAGDIDLWEINEAFAVVALYAIRELGLEENRVNVRGGSIAIGHPLGASGARLAGTLSRLLRERGKEKGIATLCVGGGQGFSMLLERV</sequence>
<feature type="domain" description="Thiolase N-terminal" evidence="6">
    <location>
        <begin position="63"/>
        <end position="302"/>
    </location>
</feature>
<dbReference type="Pfam" id="PF02803">
    <property type="entry name" value="Thiolase_C"/>
    <property type="match status" value="1"/>
</dbReference>
<name>A0A8J8CBS9_9ARCH</name>
<reference evidence="8" key="1">
    <citation type="submission" date="2021-04" db="EMBL/GenBank/DDBJ databases">
        <title>Genomic insights into ecological role and evolution of a novel Thermoplasmata order Candidatus Sysuiplasmatales.</title>
        <authorList>
            <person name="Yuan Y."/>
        </authorList>
    </citation>
    <scope>NUCLEOTIDE SEQUENCE</scope>
    <source>
        <strain evidence="8">YP2-bin.285</strain>
    </source>
</reference>
<evidence type="ECO:0000256" key="5">
    <source>
        <dbReference type="ARBA" id="ARBA00024073"/>
    </source>
</evidence>
<accession>A0A8J8CBS9</accession>
<evidence type="ECO:0000313" key="9">
    <source>
        <dbReference type="Proteomes" id="UP000716004"/>
    </source>
</evidence>
<dbReference type="PANTHER" id="PTHR43853:SF21">
    <property type="entry name" value="STEROID 3-KETOACYL-COA THIOLASE"/>
    <property type="match status" value="1"/>
</dbReference>
<dbReference type="EMBL" id="JAGVSJ010000023">
    <property type="protein sequence ID" value="MBX8632369.1"/>
    <property type="molecule type" value="Genomic_DNA"/>
</dbReference>
<organism evidence="8 9">
    <name type="scientific">Candidatus Sysuiplasma superficiale</name>
    <dbReference type="NCBI Taxonomy" id="2823368"/>
    <lineage>
        <taxon>Archaea</taxon>
        <taxon>Methanobacteriati</taxon>
        <taxon>Thermoplasmatota</taxon>
        <taxon>Thermoplasmata</taxon>
        <taxon>Candidatus Sysuiplasmatales</taxon>
        <taxon>Candidatus Sysuiplasmataceae</taxon>
        <taxon>Candidatus Sysuiplasma</taxon>
    </lineage>
</organism>
<keyword evidence="2 8" id="KW-0808">Transferase</keyword>
<dbReference type="InterPro" id="IPR020617">
    <property type="entry name" value="Thiolase_C"/>
</dbReference>
<dbReference type="InterPro" id="IPR016039">
    <property type="entry name" value="Thiolase-like"/>
</dbReference>